<dbReference type="Proteomes" id="UP001054945">
    <property type="component" value="Unassembled WGS sequence"/>
</dbReference>
<dbReference type="EMBL" id="BPLR01004112">
    <property type="protein sequence ID" value="GIX92260.1"/>
    <property type="molecule type" value="Genomic_DNA"/>
</dbReference>
<proteinExistence type="predicted"/>
<sequence length="71" mass="7866">MSLCLNGAIKNPYTQSNDLSMNPQINALKNIPSKETVFPPKALQKDVSDPTVHNHLDENNKNAFLKDMTLG</sequence>
<keyword evidence="3" id="KW-1185">Reference proteome</keyword>
<comment type="caution">
    <text evidence="2">The sequence shown here is derived from an EMBL/GenBank/DDBJ whole genome shotgun (WGS) entry which is preliminary data.</text>
</comment>
<feature type="region of interest" description="Disordered" evidence="1">
    <location>
        <begin position="45"/>
        <end position="71"/>
    </location>
</feature>
<evidence type="ECO:0000256" key="1">
    <source>
        <dbReference type="SAM" id="MobiDB-lite"/>
    </source>
</evidence>
<organism evidence="2 3">
    <name type="scientific">Caerostris extrusa</name>
    <name type="common">Bark spider</name>
    <name type="synonym">Caerostris bankana</name>
    <dbReference type="NCBI Taxonomy" id="172846"/>
    <lineage>
        <taxon>Eukaryota</taxon>
        <taxon>Metazoa</taxon>
        <taxon>Ecdysozoa</taxon>
        <taxon>Arthropoda</taxon>
        <taxon>Chelicerata</taxon>
        <taxon>Arachnida</taxon>
        <taxon>Araneae</taxon>
        <taxon>Araneomorphae</taxon>
        <taxon>Entelegynae</taxon>
        <taxon>Araneoidea</taxon>
        <taxon>Araneidae</taxon>
        <taxon>Caerostris</taxon>
    </lineage>
</organism>
<dbReference type="AlphaFoldDB" id="A0AAV4P4X3"/>
<gene>
    <name evidence="2" type="ORF">CEXT_44221</name>
</gene>
<feature type="compositionally biased region" description="Basic and acidic residues" evidence="1">
    <location>
        <begin position="45"/>
        <end position="60"/>
    </location>
</feature>
<accession>A0AAV4P4X3</accession>
<protein>
    <submittedName>
        <fullName evidence="2">Uncharacterized protein</fullName>
    </submittedName>
</protein>
<evidence type="ECO:0000313" key="3">
    <source>
        <dbReference type="Proteomes" id="UP001054945"/>
    </source>
</evidence>
<evidence type="ECO:0000313" key="2">
    <source>
        <dbReference type="EMBL" id="GIX92260.1"/>
    </source>
</evidence>
<name>A0AAV4P4X3_CAEEX</name>
<reference evidence="2 3" key="1">
    <citation type="submission" date="2021-06" db="EMBL/GenBank/DDBJ databases">
        <title>Caerostris extrusa draft genome.</title>
        <authorList>
            <person name="Kono N."/>
            <person name="Arakawa K."/>
        </authorList>
    </citation>
    <scope>NUCLEOTIDE SEQUENCE [LARGE SCALE GENOMIC DNA]</scope>
</reference>